<feature type="region of interest" description="Disordered" evidence="1">
    <location>
        <begin position="84"/>
        <end position="145"/>
    </location>
</feature>
<feature type="region of interest" description="Disordered" evidence="1">
    <location>
        <begin position="1"/>
        <end position="52"/>
    </location>
</feature>
<feature type="compositionally biased region" description="Polar residues" evidence="1">
    <location>
        <begin position="315"/>
        <end position="338"/>
    </location>
</feature>
<sequence>MSRHNKDSADLKPDYDENRASNANASNAEDIHSLAGSPSQRDTGLDPRSFPYVPTALASVSDQEIVPSDSWQYEQPSTILELASPPVQTHPKGRSQSATIPLSTPCDHSFAGSNNDDLTGSVPSVPRHPRELRASSQPRKSPFAESSFRAGRRAFAFLDAFGHRLNNLESRADLAHEDMTRLESKIDEIVDKIDTGSCMSQTSSYGASSLAGLSSGATGSHLTDVLISTLLQTISSDIQTLTQRMNYFDTFPETVQTAIEDLTLTYTSTYGSLRDSGGCPCLSKDKSENKPNSLQNGGRQTDNNAVTDHEEQQLEDQPSYQAQSELRQPQTSRHNGLTRSRARGILAAIWDILRAL</sequence>
<organism evidence="2 3">
    <name type="scientific">Didymella exigua CBS 183.55</name>
    <dbReference type="NCBI Taxonomy" id="1150837"/>
    <lineage>
        <taxon>Eukaryota</taxon>
        <taxon>Fungi</taxon>
        <taxon>Dikarya</taxon>
        <taxon>Ascomycota</taxon>
        <taxon>Pezizomycotina</taxon>
        <taxon>Dothideomycetes</taxon>
        <taxon>Pleosporomycetidae</taxon>
        <taxon>Pleosporales</taxon>
        <taxon>Pleosporineae</taxon>
        <taxon>Didymellaceae</taxon>
        <taxon>Didymella</taxon>
    </lineage>
</organism>
<feature type="compositionally biased region" description="Polar residues" evidence="1">
    <location>
        <begin position="290"/>
        <end position="306"/>
    </location>
</feature>
<dbReference type="RefSeq" id="XP_033451499.1">
    <property type="nucleotide sequence ID" value="XM_033590357.1"/>
</dbReference>
<evidence type="ECO:0000256" key="1">
    <source>
        <dbReference type="SAM" id="MobiDB-lite"/>
    </source>
</evidence>
<dbReference type="AlphaFoldDB" id="A0A6A5RS33"/>
<dbReference type="EMBL" id="ML978961">
    <property type="protein sequence ID" value="KAF1931251.1"/>
    <property type="molecule type" value="Genomic_DNA"/>
</dbReference>
<name>A0A6A5RS33_9PLEO</name>
<dbReference type="GeneID" id="54348021"/>
<dbReference type="Proteomes" id="UP000800082">
    <property type="component" value="Unassembled WGS sequence"/>
</dbReference>
<evidence type="ECO:0000313" key="2">
    <source>
        <dbReference type="EMBL" id="KAF1931251.1"/>
    </source>
</evidence>
<reference evidence="2" key="1">
    <citation type="journal article" date="2020" name="Stud. Mycol.">
        <title>101 Dothideomycetes genomes: a test case for predicting lifestyles and emergence of pathogens.</title>
        <authorList>
            <person name="Haridas S."/>
            <person name="Albert R."/>
            <person name="Binder M."/>
            <person name="Bloem J."/>
            <person name="Labutti K."/>
            <person name="Salamov A."/>
            <person name="Andreopoulos B."/>
            <person name="Baker S."/>
            <person name="Barry K."/>
            <person name="Bills G."/>
            <person name="Bluhm B."/>
            <person name="Cannon C."/>
            <person name="Castanera R."/>
            <person name="Culley D."/>
            <person name="Daum C."/>
            <person name="Ezra D."/>
            <person name="Gonzalez J."/>
            <person name="Henrissat B."/>
            <person name="Kuo A."/>
            <person name="Liang C."/>
            <person name="Lipzen A."/>
            <person name="Lutzoni F."/>
            <person name="Magnuson J."/>
            <person name="Mondo S."/>
            <person name="Nolan M."/>
            <person name="Ohm R."/>
            <person name="Pangilinan J."/>
            <person name="Park H.-J."/>
            <person name="Ramirez L."/>
            <person name="Alfaro M."/>
            <person name="Sun H."/>
            <person name="Tritt A."/>
            <person name="Yoshinaga Y."/>
            <person name="Zwiers L.-H."/>
            <person name="Turgeon B."/>
            <person name="Goodwin S."/>
            <person name="Spatafora J."/>
            <person name="Crous P."/>
            <person name="Grigoriev I."/>
        </authorList>
    </citation>
    <scope>NUCLEOTIDE SEQUENCE</scope>
    <source>
        <strain evidence="2">CBS 183.55</strain>
    </source>
</reference>
<evidence type="ECO:0000313" key="3">
    <source>
        <dbReference type="Proteomes" id="UP000800082"/>
    </source>
</evidence>
<accession>A0A6A5RS33</accession>
<feature type="compositionally biased region" description="Polar residues" evidence="1">
    <location>
        <begin position="111"/>
        <end position="122"/>
    </location>
</feature>
<gene>
    <name evidence="2" type="ORF">M421DRAFT_408767</name>
</gene>
<protein>
    <submittedName>
        <fullName evidence="2">Uncharacterized protein</fullName>
    </submittedName>
</protein>
<feature type="region of interest" description="Disordered" evidence="1">
    <location>
        <begin position="282"/>
        <end position="338"/>
    </location>
</feature>
<keyword evidence="3" id="KW-1185">Reference proteome</keyword>
<proteinExistence type="predicted"/>
<feature type="compositionally biased region" description="Basic and acidic residues" evidence="1">
    <location>
        <begin position="1"/>
        <end position="19"/>
    </location>
</feature>